<gene>
    <name evidence="2" type="ORF">QTP70_012536</name>
</gene>
<accession>A0AAE0QBD4</accession>
<feature type="region of interest" description="Disordered" evidence="1">
    <location>
        <begin position="45"/>
        <end position="91"/>
    </location>
</feature>
<name>A0AAE0QBD4_9TELE</name>
<dbReference type="EMBL" id="JAUCMX010000018">
    <property type="protein sequence ID" value="KAK3517487.1"/>
    <property type="molecule type" value="Genomic_DNA"/>
</dbReference>
<protein>
    <submittedName>
        <fullName evidence="2">Uncharacterized protein</fullName>
    </submittedName>
</protein>
<proteinExistence type="predicted"/>
<reference evidence="2" key="1">
    <citation type="submission" date="2023-06" db="EMBL/GenBank/DDBJ databases">
        <title>Male Hemibagrus guttatus genome.</title>
        <authorList>
            <person name="Bian C."/>
        </authorList>
    </citation>
    <scope>NUCLEOTIDE SEQUENCE</scope>
    <source>
        <strain evidence="2">Male_cb2023</strain>
        <tissue evidence="2">Muscle</tissue>
    </source>
</reference>
<evidence type="ECO:0000313" key="3">
    <source>
        <dbReference type="Proteomes" id="UP001274896"/>
    </source>
</evidence>
<dbReference type="AlphaFoldDB" id="A0AAE0QBD4"/>
<evidence type="ECO:0000256" key="1">
    <source>
        <dbReference type="SAM" id="MobiDB-lite"/>
    </source>
</evidence>
<dbReference type="Proteomes" id="UP001274896">
    <property type="component" value="Unassembled WGS sequence"/>
</dbReference>
<comment type="caution">
    <text evidence="2">The sequence shown here is derived from an EMBL/GenBank/DDBJ whole genome shotgun (WGS) entry which is preliminary data.</text>
</comment>
<keyword evidence="3" id="KW-1185">Reference proteome</keyword>
<organism evidence="2 3">
    <name type="scientific">Hemibagrus guttatus</name>
    <dbReference type="NCBI Taxonomy" id="175788"/>
    <lineage>
        <taxon>Eukaryota</taxon>
        <taxon>Metazoa</taxon>
        <taxon>Chordata</taxon>
        <taxon>Craniata</taxon>
        <taxon>Vertebrata</taxon>
        <taxon>Euteleostomi</taxon>
        <taxon>Actinopterygii</taxon>
        <taxon>Neopterygii</taxon>
        <taxon>Teleostei</taxon>
        <taxon>Ostariophysi</taxon>
        <taxon>Siluriformes</taxon>
        <taxon>Bagridae</taxon>
        <taxon>Hemibagrus</taxon>
    </lineage>
</organism>
<evidence type="ECO:0000313" key="2">
    <source>
        <dbReference type="EMBL" id="KAK3517487.1"/>
    </source>
</evidence>
<sequence>MKVSCSKTEYMCVNEREGSGTVRLQGEEVKKVLEFKYLGSTVQSNGECGKEENISENQGEGVQDSGETGHAVWFRDSVTEEETGVRARGSRAEDVEVLFGSDKIGQD</sequence>